<comment type="caution">
    <text evidence="1">The sequence shown here is derived from an EMBL/GenBank/DDBJ whole genome shotgun (WGS) entry which is preliminary data.</text>
</comment>
<proteinExistence type="predicted"/>
<reference evidence="2" key="1">
    <citation type="journal article" date="2019" name="Int. J. Syst. Evol. Microbiol.">
        <title>The Global Catalogue of Microorganisms (GCM) 10K type strain sequencing project: providing services to taxonomists for standard genome sequencing and annotation.</title>
        <authorList>
            <consortium name="The Broad Institute Genomics Platform"/>
            <consortium name="The Broad Institute Genome Sequencing Center for Infectious Disease"/>
            <person name="Wu L."/>
            <person name="Ma J."/>
        </authorList>
    </citation>
    <scope>NUCLEOTIDE SEQUENCE [LARGE SCALE GENOMIC DNA]</scope>
    <source>
        <strain evidence="2">JCM 18274</strain>
    </source>
</reference>
<evidence type="ECO:0000313" key="2">
    <source>
        <dbReference type="Proteomes" id="UP001500433"/>
    </source>
</evidence>
<accession>A0ABP9F5B5</accession>
<dbReference type="RefSeq" id="WP_345273001.1">
    <property type="nucleotide sequence ID" value="NZ_BAABJH010000001.1"/>
</dbReference>
<dbReference type="SUPFAM" id="SSF52091">
    <property type="entry name" value="SpoIIaa-like"/>
    <property type="match status" value="1"/>
</dbReference>
<dbReference type="Proteomes" id="UP001500433">
    <property type="component" value="Unassembled WGS sequence"/>
</dbReference>
<sequence length="92" mass="10488">MDLKITNCNNFFKIVGILNKNSLNVFQNEFNNIFERVNNLTISIQDIQSMDRHGVDAIAKLHQEALNKNKKLSIIGFGCKDLYDHFKTSTAA</sequence>
<name>A0ABP9F5B5_9FLAO</name>
<gene>
    <name evidence="1" type="ORF">GCM10023311_10660</name>
</gene>
<protein>
    <recommendedName>
        <fullName evidence="3">STAS domain-containing protein</fullName>
    </recommendedName>
</protein>
<dbReference type="EMBL" id="BAABJH010000001">
    <property type="protein sequence ID" value="GAA4888590.1"/>
    <property type="molecule type" value="Genomic_DNA"/>
</dbReference>
<evidence type="ECO:0000313" key="1">
    <source>
        <dbReference type="EMBL" id="GAA4888590.1"/>
    </source>
</evidence>
<evidence type="ECO:0008006" key="3">
    <source>
        <dbReference type="Google" id="ProtNLM"/>
    </source>
</evidence>
<organism evidence="1 2">
    <name type="scientific">Flaviramulus aquimarinus</name>
    <dbReference type="NCBI Taxonomy" id="1170456"/>
    <lineage>
        <taxon>Bacteria</taxon>
        <taxon>Pseudomonadati</taxon>
        <taxon>Bacteroidota</taxon>
        <taxon>Flavobacteriia</taxon>
        <taxon>Flavobacteriales</taxon>
        <taxon>Flavobacteriaceae</taxon>
        <taxon>Flaviramulus</taxon>
    </lineage>
</organism>
<keyword evidence="2" id="KW-1185">Reference proteome</keyword>
<dbReference type="InterPro" id="IPR036513">
    <property type="entry name" value="STAS_dom_sf"/>
</dbReference>